<keyword evidence="4" id="KW-1185">Reference proteome</keyword>
<feature type="transmembrane region" description="Helical" evidence="2">
    <location>
        <begin position="104"/>
        <end position="122"/>
    </location>
</feature>
<evidence type="ECO:0000256" key="2">
    <source>
        <dbReference type="SAM" id="Phobius"/>
    </source>
</evidence>
<dbReference type="Proteomes" id="UP000580474">
    <property type="component" value="Unassembled WGS sequence"/>
</dbReference>
<protein>
    <submittedName>
        <fullName evidence="3">Uncharacterized protein</fullName>
    </submittedName>
</protein>
<dbReference type="RefSeq" id="WP_184482060.1">
    <property type="nucleotide sequence ID" value="NZ_JACHIV010000001.1"/>
</dbReference>
<evidence type="ECO:0000313" key="3">
    <source>
        <dbReference type="EMBL" id="MBB5071597.1"/>
    </source>
</evidence>
<feature type="transmembrane region" description="Helical" evidence="2">
    <location>
        <begin position="78"/>
        <end position="98"/>
    </location>
</feature>
<keyword evidence="2" id="KW-0472">Membrane</keyword>
<organism evidence="3 4">
    <name type="scientific">Saccharopolyspora gloriosae</name>
    <dbReference type="NCBI Taxonomy" id="455344"/>
    <lineage>
        <taxon>Bacteria</taxon>
        <taxon>Bacillati</taxon>
        <taxon>Actinomycetota</taxon>
        <taxon>Actinomycetes</taxon>
        <taxon>Pseudonocardiales</taxon>
        <taxon>Pseudonocardiaceae</taxon>
        <taxon>Saccharopolyspora</taxon>
    </lineage>
</organism>
<reference evidence="3 4" key="1">
    <citation type="submission" date="2020-08" db="EMBL/GenBank/DDBJ databases">
        <title>Sequencing the genomes of 1000 actinobacteria strains.</title>
        <authorList>
            <person name="Klenk H.-P."/>
        </authorList>
    </citation>
    <scope>NUCLEOTIDE SEQUENCE [LARGE SCALE GENOMIC DNA]</scope>
    <source>
        <strain evidence="3 4">DSM 45582</strain>
    </source>
</reference>
<feature type="region of interest" description="Disordered" evidence="1">
    <location>
        <begin position="27"/>
        <end position="63"/>
    </location>
</feature>
<accession>A0A840NTU7</accession>
<dbReference type="AlphaFoldDB" id="A0A840NTU7"/>
<evidence type="ECO:0000313" key="4">
    <source>
        <dbReference type="Proteomes" id="UP000580474"/>
    </source>
</evidence>
<proteinExistence type="predicted"/>
<comment type="caution">
    <text evidence="3">The sequence shown here is derived from an EMBL/GenBank/DDBJ whole genome shotgun (WGS) entry which is preliminary data.</text>
</comment>
<keyword evidence="2" id="KW-1133">Transmembrane helix</keyword>
<name>A0A840NTU7_9PSEU</name>
<evidence type="ECO:0000256" key="1">
    <source>
        <dbReference type="SAM" id="MobiDB-lite"/>
    </source>
</evidence>
<dbReference type="EMBL" id="JACHIV010000001">
    <property type="protein sequence ID" value="MBB5071597.1"/>
    <property type="molecule type" value="Genomic_DNA"/>
</dbReference>
<keyword evidence="2" id="KW-0812">Transmembrane</keyword>
<gene>
    <name evidence="3" type="ORF">BJ969_004685</name>
</gene>
<sequence length="261" mass="28738">MKWLPGGWQRADRSEREWATVPGRVTGKSDATARFGAERGGPGTRVYDKHDRPAEPAAPIGLGPEAQDVDVSAGSFRMLLIGGGLSGFGTVLCAATLANNGSSAGVWIWQLVLGIIFLGFVLSSRGMLNSRGFLLDRSGFYARTLGEVYGVSWNEISAIGIGSLPWIEQKRPVHPERRVALEFYPADPGFGGRHPELDRWRVEEQPSLPGTSSVRYRFHLPPFTRLPRAVERAVQTVAPRKWVGHYRRHLPPVSMPDSTKL</sequence>